<comment type="caution">
    <text evidence="3">The sequence shown here is derived from an EMBL/GenBank/DDBJ whole genome shotgun (WGS) entry which is preliminary data.</text>
</comment>
<dbReference type="GO" id="GO:0008360">
    <property type="term" value="P:regulation of cell shape"/>
    <property type="evidence" value="ECO:0007669"/>
    <property type="project" value="UniProtKB-UniRule"/>
</dbReference>
<comment type="subcellular location">
    <subcellularLocation>
        <location evidence="2">Cytoplasm</location>
    </subcellularLocation>
</comment>
<dbReference type="PATRIC" id="fig|883113.3.peg.806"/>
<dbReference type="eggNOG" id="COG0391">
    <property type="taxonomic scope" value="Bacteria"/>
</dbReference>
<evidence type="ECO:0000313" key="4">
    <source>
        <dbReference type="Proteomes" id="UP000006190"/>
    </source>
</evidence>
<comment type="function">
    <text evidence="2">Required for morphogenesis under gluconeogenic growth conditions.</text>
</comment>
<dbReference type="Proteomes" id="UP000006190">
    <property type="component" value="Unassembled WGS sequence"/>
</dbReference>
<gene>
    <name evidence="3" type="ORF">HMPREF9708_00808</name>
</gene>
<dbReference type="EMBL" id="AGEG01000009">
    <property type="protein sequence ID" value="EHR37247.1"/>
    <property type="molecule type" value="Genomic_DNA"/>
</dbReference>
<dbReference type="HAMAP" id="MF_00973">
    <property type="entry name" value="Gluconeogen_factor"/>
    <property type="match status" value="1"/>
</dbReference>
<dbReference type="SUPFAM" id="SSF142338">
    <property type="entry name" value="CofD-like"/>
    <property type="match status" value="1"/>
</dbReference>
<dbReference type="GO" id="GO:0005737">
    <property type="term" value="C:cytoplasm"/>
    <property type="evidence" value="ECO:0007669"/>
    <property type="project" value="UniProtKB-SubCell"/>
</dbReference>
<dbReference type="AlphaFoldDB" id="H3NIW9"/>
<evidence type="ECO:0000313" key="3">
    <source>
        <dbReference type="EMBL" id="EHR37247.1"/>
    </source>
</evidence>
<dbReference type="Pfam" id="PF01933">
    <property type="entry name" value="CofD"/>
    <property type="match status" value="1"/>
</dbReference>
<reference evidence="3 4" key="1">
    <citation type="submission" date="2012-01" db="EMBL/GenBank/DDBJ databases">
        <title>The Genome Sequence of Facklamia languida CCUG 37842.</title>
        <authorList>
            <consortium name="The Broad Institute Genome Sequencing Platform"/>
            <person name="Earl A."/>
            <person name="Ward D."/>
            <person name="Feldgarden M."/>
            <person name="Gevers D."/>
            <person name="Huys G."/>
            <person name="Young S.K."/>
            <person name="Zeng Q."/>
            <person name="Gargeya S."/>
            <person name="Fitzgerald M."/>
            <person name="Haas B."/>
            <person name="Abouelleil A."/>
            <person name="Alvarado L."/>
            <person name="Arachchi H.M."/>
            <person name="Berlin A."/>
            <person name="Chapman S.B."/>
            <person name="Gearin G."/>
            <person name="Goldberg J."/>
            <person name="Griggs A."/>
            <person name="Gujja S."/>
            <person name="Hansen M."/>
            <person name="Heiman D."/>
            <person name="Howarth C."/>
            <person name="Larimer J."/>
            <person name="Lui A."/>
            <person name="MacDonald P.J.P."/>
            <person name="McCowen C."/>
            <person name="Montmayeur A."/>
            <person name="Murphy C."/>
            <person name="Neiman D."/>
            <person name="Pearson M."/>
            <person name="Priest M."/>
            <person name="Roberts A."/>
            <person name="Saif S."/>
            <person name="Shea T."/>
            <person name="Sisk P."/>
            <person name="Stolte C."/>
            <person name="Sykes S."/>
            <person name="Wortman J."/>
            <person name="Nusbaum C."/>
            <person name="Birren B."/>
        </authorList>
    </citation>
    <scope>NUCLEOTIDE SEQUENCE [LARGE SCALE GENOMIC DNA]</scope>
    <source>
        <strain evidence="3 4">CCUG 37842</strain>
    </source>
</reference>
<dbReference type="Gene3D" id="3.40.50.10680">
    <property type="entry name" value="CofD-like domains"/>
    <property type="match status" value="1"/>
</dbReference>
<dbReference type="NCBIfam" id="TIGR01826">
    <property type="entry name" value="CofD_related"/>
    <property type="match status" value="1"/>
</dbReference>
<organism evidence="3 4">
    <name type="scientific">Facklamia languida CCUG 37842</name>
    <dbReference type="NCBI Taxonomy" id="883113"/>
    <lineage>
        <taxon>Bacteria</taxon>
        <taxon>Bacillati</taxon>
        <taxon>Bacillota</taxon>
        <taxon>Bacilli</taxon>
        <taxon>Lactobacillales</taxon>
        <taxon>Aerococcaceae</taxon>
        <taxon>Facklamia</taxon>
    </lineage>
</organism>
<accession>H3NIW9</accession>
<dbReference type="InterPro" id="IPR002882">
    <property type="entry name" value="CofD"/>
</dbReference>
<proteinExistence type="inferred from homology"/>
<name>H3NIW9_9LACT</name>
<dbReference type="PANTHER" id="PTHR30135">
    <property type="entry name" value="UNCHARACTERIZED PROTEIN YVCK-RELATED"/>
    <property type="match status" value="1"/>
</dbReference>
<dbReference type="HOGENOM" id="CLU_044041_0_1_9"/>
<dbReference type="CDD" id="cd07187">
    <property type="entry name" value="YvcK_like"/>
    <property type="match status" value="1"/>
</dbReference>
<comment type="similarity">
    <text evidence="2">Belongs to the gluconeogenesis factor family.</text>
</comment>
<dbReference type="STRING" id="883113.HMPREF9708_00808"/>
<dbReference type="PANTHER" id="PTHR30135:SF3">
    <property type="entry name" value="GLUCONEOGENESIS FACTOR-RELATED"/>
    <property type="match status" value="1"/>
</dbReference>
<evidence type="ECO:0000256" key="1">
    <source>
        <dbReference type="ARBA" id="ARBA00022490"/>
    </source>
</evidence>
<dbReference type="InterPro" id="IPR010119">
    <property type="entry name" value="Gluconeogen_factor"/>
</dbReference>
<keyword evidence="4" id="KW-1185">Reference proteome</keyword>
<sequence>MKQRNSGRYKVAVIGGGTGLPVILKGLKNIDAQITAIVTVADDGGSSGSIRDYVNVVPPGDIRNCMCALSDADEILLDLFQYRFNSDDAFLAGHAIGNLLIAALKEMNGSLSESIELLSRYMKVNGKILPAASEPLILSALFEDGTIAVGESKIAQHRKKIQEVNVTTLDGGPAIKASPEVVDAIMQADLVVLGPGSLYTSILPNLMIAEINQAINQTSAHVVYICNIMTQLGETENFSDADHVAVLHNHIGMPFIDTVLVNTKEVPHAYIIDQPNEEYLLQVKHDFQGLRGQGCQVISSDFLNMTKGGAYHDTERVVYELKHLLETIKLTEKNLNKLPEDKRTYSSFLSSPLVDY</sequence>
<evidence type="ECO:0000256" key="2">
    <source>
        <dbReference type="HAMAP-Rule" id="MF_00973"/>
    </source>
</evidence>
<dbReference type="GO" id="GO:0043743">
    <property type="term" value="F:LPPG:FO 2-phospho-L-lactate transferase activity"/>
    <property type="evidence" value="ECO:0007669"/>
    <property type="project" value="InterPro"/>
</dbReference>
<dbReference type="RefSeq" id="WP_006308869.1">
    <property type="nucleotide sequence ID" value="NZ_JH601133.1"/>
</dbReference>
<dbReference type="InterPro" id="IPR038136">
    <property type="entry name" value="CofD-like_dom_sf"/>
</dbReference>
<dbReference type="OrthoDB" id="9783842at2"/>
<protein>
    <recommendedName>
        <fullName evidence="2">Putative gluconeogenesis factor</fullName>
    </recommendedName>
</protein>
<keyword evidence="1 2" id="KW-0963">Cytoplasm</keyword>